<dbReference type="AlphaFoldDB" id="A0A4Y2NMR6"/>
<organism evidence="1 2">
    <name type="scientific">Araneus ventricosus</name>
    <name type="common">Orbweaver spider</name>
    <name type="synonym">Epeira ventricosa</name>
    <dbReference type="NCBI Taxonomy" id="182803"/>
    <lineage>
        <taxon>Eukaryota</taxon>
        <taxon>Metazoa</taxon>
        <taxon>Ecdysozoa</taxon>
        <taxon>Arthropoda</taxon>
        <taxon>Chelicerata</taxon>
        <taxon>Arachnida</taxon>
        <taxon>Araneae</taxon>
        <taxon>Araneomorphae</taxon>
        <taxon>Entelegynae</taxon>
        <taxon>Araneoidea</taxon>
        <taxon>Araneidae</taxon>
        <taxon>Araneus</taxon>
    </lineage>
</organism>
<evidence type="ECO:0000313" key="1">
    <source>
        <dbReference type="EMBL" id="GBN39969.1"/>
    </source>
</evidence>
<comment type="caution">
    <text evidence="1">The sequence shown here is derived from an EMBL/GenBank/DDBJ whole genome shotgun (WGS) entry which is preliminary data.</text>
</comment>
<name>A0A4Y2NMR6_ARAVE</name>
<evidence type="ECO:0000313" key="2">
    <source>
        <dbReference type="Proteomes" id="UP000499080"/>
    </source>
</evidence>
<gene>
    <name evidence="1" type="ORF">AVEN_197807_1</name>
</gene>
<accession>A0A4Y2NMR6</accession>
<reference evidence="1 2" key="1">
    <citation type="journal article" date="2019" name="Sci. Rep.">
        <title>Orb-weaving spider Araneus ventricosus genome elucidates the spidroin gene catalogue.</title>
        <authorList>
            <person name="Kono N."/>
            <person name="Nakamura H."/>
            <person name="Ohtoshi R."/>
            <person name="Moran D.A.P."/>
            <person name="Shinohara A."/>
            <person name="Yoshida Y."/>
            <person name="Fujiwara M."/>
            <person name="Mori M."/>
            <person name="Tomita M."/>
            <person name="Arakawa K."/>
        </authorList>
    </citation>
    <scope>NUCLEOTIDE SEQUENCE [LARGE SCALE GENOMIC DNA]</scope>
</reference>
<sequence>MLVGRLSPRWSSSGLAPFLGRPGQCGYFCTTPERPSILVDSKPCGWVGGRGLWAPHQQREDVWPQRMSLSATGSIHGGSSVESGIESRAFWPPSSDLTTWSPRYRCATRH</sequence>
<keyword evidence="2" id="KW-1185">Reference proteome</keyword>
<dbReference type="EMBL" id="BGPR01009429">
    <property type="protein sequence ID" value="GBN39969.1"/>
    <property type="molecule type" value="Genomic_DNA"/>
</dbReference>
<protein>
    <submittedName>
        <fullName evidence="1">Uncharacterized protein</fullName>
    </submittedName>
</protein>
<dbReference type="Proteomes" id="UP000499080">
    <property type="component" value="Unassembled WGS sequence"/>
</dbReference>
<proteinExistence type="predicted"/>